<name>A0A552DZE7_MICAE</name>
<proteinExistence type="predicted"/>
<dbReference type="AlphaFoldDB" id="A0A552DZE7"/>
<reference evidence="2 3" key="1">
    <citation type="submission" date="2019-01" db="EMBL/GenBank/DDBJ databases">
        <title>Coherence of Microcystis species and biogeography revealed through population genomics.</title>
        <authorList>
            <person name="Perez-Carrascal O.M."/>
            <person name="Terrat Y."/>
            <person name="Giani A."/>
            <person name="Fortin N."/>
            <person name="Tromas N."/>
            <person name="Shapiro B.J."/>
        </authorList>
    </citation>
    <scope>NUCLEOTIDE SEQUENCE [LARGE SCALE GENOMIC DNA]</scope>
    <source>
        <strain evidence="2">Ma_SC_T_19800800_S464</strain>
    </source>
</reference>
<organism evidence="2 3">
    <name type="scientific">Microcystis aeruginosa Ma_SC_T_19800800_S464</name>
    <dbReference type="NCBI Taxonomy" id="2486257"/>
    <lineage>
        <taxon>Bacteria</taxon>
        <taxon>Bacillati</taxon>
        <taxon>Cyanobacteriota</taxon>
        <taxon>Cyanophyceae</taxon>
        <taxon>Oscillatoriophycideae</taxon>
        <taxon>Chroococcales</taxon>
        <taxon>Microcystaceae</taxon>
        <taxon>Microcystis</taxon>
    </lineage>
</organism>
<comment type="caution">
    <text evidence="2">The sequence shown here is derived from an EMBL/GenBank/DDBJ whole genome shotgun (WGS) entry which is preliminary data.</text>
</comment>
<evidence type="ECO:0000313" key="2">
    <source>
        <dbReference type="EMBL" id="TRU27524.1"/>
    </source>
</evidence>
<sequence length="89" mass="10589">MVKQYREVRGESVKTRSKQPQRKEGNPELRPQCQWPALAIPQMLEELIQYLTPTLFTPLKYLWGNHEKLMRDRILNLLVMVAQERSLLL</sequence>
<dbReference type="EMBL" id="SFBL01000060">
    <property type="protein sequence ID" value="TRU27524.1"/>
    <property type="molecule type" value="Genomic_DNA"/>
</dbReference>
<feature type="compositionally biased region" description="Basic and acidic residues" evidence="1">
    <location>
        <begin position="1"/>
        <end position="14"/>
    </location>
</feature>
<accession>A0A552DZE7</accession>
<dbReference type="Proteomes" id="UP000319313">
    <property type="component" value="Unassembled WGS sequence"/>
</dbReference>
<feature type="region of interest" description="Disordered" evidence="1">
    <location>
        <begin position="1"/>
        <end position="30"/>
    </location>
</feature>
<protein>
    <submittedName>
        <fullName evidence="2">Uncharacterized protein</fullName>
    </submittedName>
</protein>
<evidence type="ECO:0000313" key="3">
    <source>
        <dbReference type="Proteomes" id="UP000319313"/>
    </source>
</evidence>
<gene>
    <name evidence="2" type="ORF">EWV81_07330</name>
</gene>
<evidence type="ECO:0000256" key="1">
    <source>
        <dbReference type="SAM" id="MobiDB-lite"/>
    </source>
</evidence>